<evidence type="ECO:0000256" key="4">
    <source>
        <dbReference type="ARBA" id="ARBA00022723"/>
    </source>
</evidence>
<protein>
    <submittedName>
        <fullName evidence="10 11">Terminal uridylyltransferase 4-like</fullName>
    </submittedName>
</protein>
<dbReference type="GO" id="GO:0003676">
    <property type="term" value="F:nucleic acid binding"/>
    <property type="evidence" value="ECO:0007669"/>
    <property type="project" value="InterPro"/>
</dbReference>
<comment type="cofactor">
    <cofactor evidence="2">
        <name>Mg(2+)</name>
        <dbReference type="ChEBI" id="CHEBI:18420"/>
    </cofactor>
</comment>
<dbReference type="Proteomes" id="UP000515158">
    <property type="component" value="Unplaced"/>
</dbReference>
<evidence type="ECO:0000313" key="9">
    <source>
        <dbReference type="Proteomes" id="UP000515158"/>
    </source>
</evidence>
<dbReference type="GO" id="GO:1990817">
    <property type="term" value="F:poly(A) RNA polymerase activity"/>
    <property type="evidence" value="ECO:0007669"/>
    <property type="project" value="UniProtKB-ARBA"/>
</dbReference>
<dbReference type="InterPro" id="IPR001878">
    <property type="entry name" value="Znf_CCHC"/>
</dbReference>
<gene>
    <name evidence="10 11" type="primary">LOC117644229</name>
</gene>
<dbReference type="Pfam" id="PF22600">
    <property type="entry name" value="MTPAP-like_central"/>
    <property type="match status" value="2"/>
</dbReference>
<feature type="domain" description="CCHC-type" evidence="8">
    <location>
        <begin position="1125"/>
        <end position="1140"/>
    </location>
</feature>
<dbReference type="Gene3D" id="4.10.60.10">
    <property type="entry name" value="Zinc finger, CCHC-type"/>
    <property type="match status" value="1"/>
</dbReference>
<dbReference type="KEGG" id="tpal:117644229"/>
<dbReference type="Gene3D" id="1.10.1410.10">
    <property type="match status" value="2"/>
</dbReference>
<evidence type="ECO:0000256" key="3">
    <source>
        <dbReference type="ARBA" id="ARBA00022679"/>
    </source>
</evidence>
<evidence type="ECO:0000259" key="8">
    <source>
        <dbReference type="PROSITE" id="PS50158"/>
    </source>
</evidence>
<dbReference type="PANTHER" id="PTHR12271">
    <property type="entry name" value="POLY A POLYMERASE CID PAP -RELATED"/>
    <property type="match status" value="1"/>
</dbReference>
<accession>A0A6P8ZLT0</accession>
<dbReference type="SMART" id="SM00343">
    <property type="entry name" value="ZnF_C2HC"/>
    <property type="match status" value="2"/>
</dbReference>
<feature type="compositionally biased region" description="Basic and acidic residues" evidence="7">
    <location>
        <begin position="1166"/>
        <end position="1185"/>
    </location>
</feature>
<sequence>METADKKLAANDLKVNVRTVADLEVGPATTPASPPATEQERAEFQKLLLGMNGLSVDKKGGSNKKKNPKVTNSDSKTVQPEDEAGSSTEAEKQKKKRGKRSGKKNKQSPTDSPLKTVNASGEPSNVNQQSSKKESVTQNTSQAAKSAPSSKHSESQAQHVTEPKNSQTGAPSNASQILKEPPVVQPVLLKSKEPKPGSGLGKKMVGNTRDMPSDKPSDANYQRENGELSNPFEKEPLLLLRAAVNLIKPKRKIASQKENLFYCIPCEKEFSDIDRHLDKSRDNHYLRWKCEMRRRTIDLLPDLMHTSLIDDLVKTTVEQNKLPEEKQKAAHSLWQSLDSLARSKFKDCQVRWFGSQVNGLGLSDNRVLNMDLVVPNREEAAATFLHFIAAVEENFQDVDRVVATNFAHANINHTASGLSVQLSLNNNGAYFTSKLIGDYMSIDWRVRPLSIFFRYWGKICGLDQGENGSWQGHAFPIMVIHFLQQKQVLPVLHDMVDNPEGSPEVYLDPKELQGRWQTRNQDSLGKLLFNMFRYYAVQHDVEKHVVCVTQFQPFLRSNTKWNAKRIAVIDPFQPKHNISRYISANMYDYVHFCLVTTTCALGIPRSDSGPIFGYIGPRPDRSHFDQAPTILDEYLEMTDKIHELVLRLDKCYNDPDLRKDNESKAPDLRMQLFRSQVFTELLALRVVPIPPGKTEPSAPPLNAYANWWVTPHQAQSLSAQFRSDALCLPFSRLLCTDNELPPVNCTSCHKNGHLRSRCPDEMIPKMNPVPPPSKELEAVLNQLCLDIFETRCSEDSGLRDRMEVRDDLLHWLRQFYTDPVLHLFGSSLNGFGGKSSDIDMCLTFQSNPTGEGLNFPNIVEEIQSHFKRHRNIHQLLAITTAKVPIVKFAYGKNHIQVDISLYNTLGIMNTKLLHAYSVIDPRVRPLVYMMKCLAKTTGIGDASRGSLSSYAYSLMSLYFLQQVEPPVIPVLQELYDPRVGPKVETVDGANVYFYSNIDQLDEVWPHRNKNRSSLAELWLQLLEFYASGKFHDSQQVVCIRMKRPLYKFDKLWTSTNICIEDPFDLNHNLGSGLSKRMNIFIVKTFQKACKHFSLLPKMDRLPSLEKYYFNENALSVGKPPSDRGCHYCRSIGHVQKDCPKLQMLNQKPRYPIRGHVNQYENFNRQPRGDRREHNRDNHQRMRDPGRLSNMPMPQGAPINLPMGMQMRNVHMQNHVKPMHQPNHQRPMNVQNQPRPIQNHILVGSVKPPGFQGAPPGFPHLGPPLRVVAPQMVPQPHPPMAPQMGPQMAQMRPQLVQGAAPPFMMARPIRPYQWQ</sequence>
<keyword evidence="6" id="KW-0862">Zinc</keyword>
<keyword evidence="3" id="KW-0808">Transferase</keyword>
<evidence type="ECO:0000313" key="10">
    <source>
        <dbReference type="RefSeq" id="XP_034239388.1"/>
    </source>
</evidence>
<dbReference type="OrthoDB" id="407432at2759"/>
<organism evidence="11">
    <name type="scientific">Thrips palmi</name>
    <name type="common">Melon thrips</name>
    <dbReference type="NCBI Taxonomy" id="161013"/>
    <lineage>
        <taxon>Eukaryota</taxon>
        <taxon>Metazoa</taxon>
        <taxon>Ecdysozoa</taxon>
        <taxon>Arthropoda</taxon>
        <taxon>Hexapoda</taxon>
        <taxon>Insecta</taxon>
        <taxon>Pterygota</taxon>
        <taxon>Neoptera</taxon>
        <taxon>Paraneoptera</taxon>
        <taxon>Thysanoptera</taxon>
        <taxon>Terebrantia</taxon>
        <taxon>Thripoidea</taxon>
        <taxon>Thripidae</taxon>
        <taxon>Thrips</taxon>
    </lineage>
</organism>
<dbReference type="PANTHER" id="PTHR12271:SF66">
    <property type="entry name" value="TERMINAL URIDYLYLTRANSFERASE TAILOR"/>
    <property type="match status" value="1"/>
</dbReference>
<dbReference type="RefSeq" id="XP_034239388.1">
    <property type="nucleotide sequence ID" value="XM_034383497.1"/>
</dbReference>
<keyword evidence="4" id="KW-0479">Metal-binding</keyword>
<dbReference type="SUPFAM" id="SSF81301">
    <property type="entry name" value="Nucleotidyltransferase"/>
    <property type="match status" value="2"/>
</dbReference>
<dbReference type="InterPro" id="IPR043519">
    <property type="entry name" value="NT_sf"/>
</dbReference>
<comment type="cofactor">
    <cofactor evidence="1">
        <name>Mn(2+)</name>
        <dbReference type="ChEBI" id="CHEBI:29035"/>
    </cofactor>
</comment>
<dbReference type="SUPFAM" id="SSF81631">
    <property type="entry name" value="PAP/OAS1 substrate-binding domain"/>
    <property type="match status" value="2"/>
</dbReference>
<keyword evidence="9" id="KW-1185">Reference proteome</keyword>
<feature type="compositionally biased region" description="Low complexity" evidence="7">
    <location>
        <begin position="27"/>
        <end position="37"/>
    </location>
</feature>
<dbReference type="InterPro" id="IPR054708">
    <property type="entry name" value="MTPAP-like_central"/>
</dbReference>
<dbReference type="RefSeq" id="XP_034239389.1">
    <property type="nucleotide sequence ID" value="XM_034383498.1"/>
</dbReference>
<evidence type="ECO:0000256" key="1">
    <source>
        <dbReference type="ARBA" id="ARBA00001936"/>
    </source>
</evidence>
<evidence type="ECO:0000256" key="2">
    <source>
        <dbReference type="ARBA" id="ARBA00001946"/>
    </source>
</evidence>
<feature type="region of interest" description="Disordered" evidence="7">
    <location>
        <begin position="19"/>
        <end position="228"/>
    </location>
</feature>
<dbReference type="InterPro" id="IPR002058">
    <property type="entry name" value="PAP_assoc"/>
</dbReference>
<evidence type="ECO:0000256" key="5">
    <source>
        <dbReference type="ARBA" id="ARBA00022842"/>
    </source>
</evidence>
<dbReference type="GO" id="GO:0050265">
    <property type="term" value="F:RNA uridylyltransferase activity"/>
    <property type="evidence" value="ECO:0007669"/>
    <property type="project" value="TreeGrafter"/>
</dbReference>
<dbReference type="InterPro" id="IPR036875">
    <property type="entry name" value="Znf_CCHC_sf"/>
</dbReference>
<dbReference type="GO" id="GO:0031123">
    <property type="term" value="P:RNA 3'-end processing"/>
    <property type="evidence" value="ECO:0007669"/>
    <property type="project" value="TreeGrafter"/>
</dbReference>
<feature type="compositionally biased region" description="Polar residues" evidence="7">
    <location>
        <begin position="109"/>
        <end position="176"/>
    </location>
</feature>
<evidence type="ECO:0000313" key="11">
    <source>
        <dbReference type="RefSeq" id="XP_034239389.1"/>
    </source>
</evidence>
<evidence type="ECO:0000256" key="7">
    <source>
        <dbReference type="SAM" id="MobiDB-lite"/>
    </source>
</evidence>
<dbReference type="Gene3D" id="3.30.460.10">
    <property type="entry name" value="Beta Polymerase, domain 2"/>
    <property type="match status" value="2"/>
</dbReference>
<dbReference type="PROSITE" id="PS50158">
    <property type="entry name" value="ZF_CCHC"/>
    <property type="match status" value="1"/>
</dbReference>
<dbReference type="Pfam" id="PF03828">
    <property type="entry name" value="PAP_assoc"/>
    <property type="match status" value="2"/>
</dbReference>
<dbReference type="GeneID" id="117644229"/>
<keyword evidence="5" id="KW-0460">Magnesium</keyword>
<proteinExistence type="predicted"/>
<dbReference type="GO" id="GO:0008270">
    <property type="term" value="F:zinc ion binding"/>
    <property type="evidence" value="ECO:0007669"/>
    <property type="project" value="UniProtKB-KW"/>
</dbReference>
<dbReference type="SUPFAM" id="SSF57756">
    <property type="entry name" value="Retrovirus zinc finger-like domains"/>
    <property type="match status" value="1"/>
</dbReference>
<feature type="region of interest" description="Disordered" evidence="7">
    <location>
        <begin position="1158"/>
        <end position="1192"/>
    </location>
</feature>
<evidence type="ECO:0000256" key="6">
    <source>
        <dbReference type="PROSITE-ProRule" id="PRU00047"/>
    </source>
</evidence>
<reference evidence="10 11" key="1">
    <citation type="submission" date="2025-04" db="UniProtKB">
        <authorList>
            <consortium name="RefSeq"/>
        </authorList>
    </citation>
    <scope>IDENTIFICATION</scope>
    <source>
        <tissue evidence="10 11">Total insect</tissue>
    </source>
</reference>
<keyword evidence="6" id="KW-0863">Zinc-finger</keyword>
<name>A0A6P8ZLT0_THRPL</name>
<feature type="compositionally biased region" description="Basic residues" evidence="7">
    <location>
        <begin position="93"/>
        <end position="106"/>
    </location>
</feature>
<dbReference type="CDD" id="cd05402">
    <property type="entry name" value="NT_PAP_TUTase"/>
    <property type="match status" value="1"/>
</dbReference>